<protein>
    <submittedName>
        <fullName evidence="3">Uncharacterized protein</fullName>
    </submittedName>
</protein>
<feature type="region of interest" description="Disordered" evidence="1">
    <location>
        <begin position="1"/>
        <end position="48"/>
    </location>
</feature>
<accession>A0A640KMG5</accession>
<dbReference type="VEuPathDB" id="TriTrypDB:LtaPh_3008111"/>
<organism evidence="3 5">
    <name type="scientific">Leishmania tarentolae</name>
    <name type="common">Sauroleishmania tarentolae</name>
    <dbReference type="NCBI Taxonomy" id="5689"/>
    <lineage>
        <taxon>Eukaryota</taxon>
        <taxon>Discoba</taxon>
        <taxon>Euglenozoa</taxon>
        <taxon>Kinetoplastea</taxon>
        <taxon>Metakinetoplastina</taxon>
        <taxon>Trypanosomatida</taxon>
        <taxon>Trypanosomatidae</taxon>
        <taxon>Leishmaniinae</taxon>
        <taxon>Leishmania</taxon>
        <taxon>lizard Leishmania</taxon>
    </lineage>
</organism>
<dbReference type="EMBL" id="BLBS01000042">
    <property type="protein sequence ID" value="GET90664.1"/>
    <property type="molecule type" value="Genomic_DNA"/>
</dbReference>
<dbReference type="VEuPathDB" id="TriTrypDB:LtaPh_9919301"/>
<gene>
    <name evidence="2" type="ORF">LtaPh_3008031</name>
    <name evidence="3" type="ORF">LtaPh_3008111</name>
    <name evidence="4" type="ORF">LtaPh_9919301</name>
</gene>
<reference evidence="3 5" key="1">
    <citation type="submission" date="2019-11" db="EMBL/GenBank/DDBJ databases">
        <title>Leishmania tarentolae CDS.</title>
        <authorList>
            <person name="Goto Y."/>
            <person name="Yamagishi J."/>
        </authorList>
    </citation>
    <scope>NUCLEOTIDE SEQUENCE [LARGE SCALE GENOMIC DNA]</scope>
    <source>
        <strain evidence="3 5">Parrot Tar II</strain>
    </source>
</reference>
<keyword evidence="5" id="KW-1185">Reference proteome</keyword>
<name>A0A640KMG5_LEITA</name>
<dbReference type="EMBL" id="BLBS01000159">
    <property type="protein sequence ID" value="GET94009.1"/>
    <property type="molecule type" value="Genomic_DNA"/>
</dbReference>
<dbReference type="VEuPathDB" id="TriTrypDB:LtaPh_3008031"/>
<dbReference type="EMBL" id="BLBS01000043">
    <property type="protein sequence ID" value="GET90672.1"/>
    <property type="molecule type" value="Genomic_DNA"/>
</dbReference>
<evidence type="ECO:0000313" key="5">
    <source>
        <dbReference type="Proteomes" id="UP000419144"/>
    </source>
</evidence>
<comment type="caution">
    <text evidence="3">The sequence shown here is derived from an EMBL/GenBank/DDBJ whole genome shotgun (WGS) entry which is preliminary data.</text>
</comment>
<evidence type="ECO:0000313" key="4">
    <source>
        <dbReference type="EMBL" id="GET94009.1"/>
    </source>
</evidence>
<sequence>MCETIDDFDHPHPAQTLAKAPRPYFSITPPGGLSADAPAEEKREHTEKRVRRFAHAAYRLWADGSVKLDESSGAAALPFYRDTLRAKTILAAGKLSCSYRRNATPRRQHRRLS</sequence>
<dbReference type="Proteomes" id="UP000419144">
    <property type="component" value="Unassembled WGS sequence"/>
</dbReference>
<dbReference type="OrthoDB" id="281279at2759"/>
<evidence type="ECO:0000313" key="2">
    <source>
        <dbReference type="EMBL" id="GET90664.1"/>
    </source>
</evidence>
<evidence type="ECO:0000256" key="1">
    <source>
        <dbReference type="SAM" id="MobiDB-lite"/>
    </source>
</evidence>
<evidence type="ECO:0000313" key="3">
    <source>
        <dbReference type="EMBL" id="GET90672.1"/>
    </source>
</evidence>
<dbReference type="AlphaFoldDB" id="A0A640KMG5"/>
<proteinExistence type="predicted"/>